<accession>A0A1I0D9B2</accession>
<evidence type="ECO:0000313" key="2">
    <source>
        <dbReference type="Proteomes" id="UP000199308"/>
    </source>
</evidence>
<dbReference type="AlphaFoldDB" id="A0A1I0D9B2"/>
<dbReference type="InterPro" id="IPR009749">
    <property type="entry name" value="DUF1315"/>
</dbReference>
<evidence type="ECO:0008006" key="3">
    <source>
        <dbReference type="Google" id="ProtNLM"/>
    </source>
</evidence>
<sequence>MNIETLVNNMTPELYERLSFCAETGKWPDGSVASEAQRGHAVQLVMAYQAKHLDSDQMMTVGSNGELVTKSKSEIKAQFVSSDSNDSIATFKNDEL</sequence>
<dbReference type="Pfam" id="PF07023">
    <property type="entry name" value="DUF1315"/>
    <property type="match status" value="1"/>
</dbReference>
<dbReference type="OrthoDB" id="5616307at2"/>
<protein>
    <recommendedName>
        <fullName evidence="3">DUF1315 domain-containing protein</fullName>
    </recommendedName>
</protein>
<dbReference type="EMBL" id="FOHK01000006">
    <property type="protein sequence ID" value="SET28508.1"/>
    <property type="molecule type" value="Genomic_DNA"/>
</dbReference>
<dbReference type="RefSeq" id="WP_093328801.1">
    <property type="nucleotide sequence ID" value="NZ_AP027363.1"/>
</dbReference>
<evidence type="ECO:0000313" key="1">
    <source>
        <dbReference type="EMBL" id="SET28508.1"/>
    </source>
</evidence>
<organism evidence="1 2">
    <name type="scientific">Thalassotalea agarivorans</name>
    <name type="common">Thalassomonas agarivorans</name>
    <dbReference type="NCBI Taxonomy" id="349064"/>
    <lineage>
        <taxon>Bacteria</taxon>
        <taxon>Pseudomonadati</taxon>
        <taxon>Pseudomonadota</taxon>
        <taxon>Gammaproteobacteria</taxon>
        <taxon>Alteromonadales</taxon>
        <taxon>Colwelliaceae</taxon>
        <taxon>Thalassotalea</taxon>
    </lineage>
</organism>
<dbReference type="Proteomes" id="UP000199308">
    <property type="component" value="Unassembled WGS sequence"/>
</dbReference>
<gene>
    <name evidence="1" type="ORF">SAMN05660429_01415</name>
</gene>
<dbReference type="STRING" id="349064.SAMN05660429_01415"/>
<name>A0A1I0D9B2_THASX</name>
<keyword evidence="2" id="KW-1185">Reference proteome</keyword>
<reference evidence="1 2" key="1">
    <citation type="submission" date="2016-10" db="EMBL/GenBank/DDBJ databases">
        <authorList>
            <person name="de Groot N.N."/>
        </authorList>
    </citation>
    <scope>NUCLEOTIDE SEQUENCE [LARGE SCALE GENOMIC DNA]</scope>
    <source>
        <strain evidence="1 2">DSM 19706</strain>
    </source>
</reference>
<proteinExistence type="predicted"/>